<keyword evidence="4 5" id="KW-0472">Membrane</keyword>
<name>A0A336K9P6_CULSO</name>
<dbReference type="EMBL" id="UFQT01000211">
    <property type="protein sequence ID" value="SSX21749.1"/>
    <property type="molecule type" value="Genomic_DNA"/>
</dbReference>
<dbReference type="GO" id="GO:0005886">
    <property type="term" value="C:plasma membrane"/>
    <property type="evidence" value="ECO:0007669"/>
    <property type="project" value="TreeGrafter"/>
</dbReference>
<keyword evidence="3 5" id="KW-1133">Transmembrane helix</keyword>
<dbReference type="PANTHER" id="PTHR19282:SF521">
    <property type="entry name" value="IP01817P-RELATED"/>
    <property type="match status" value="1"/>
</dbReference>
<accession>A0A336K9P6</accession>
<protein>
    <submittedName>
        <fullName evidence="6">CSON005313 protein</fullName>
    </submittedName>
</protein>
<feature type="transmembrane region" description="Helical" evidence="5">
    <location>
        <begin position="140"/>
        <end position="158"/>
    </location>
</feature>
<reference evidence="6" key="1">
    <citation type="submission" date="2018-04" db="EMBL/GenBank/DDBJ databases">
        <authorList>
            <person name="Go L.Y."/>
            <person name="Mitchell J.A."/>
        </authorList>
    </citation>
    <scope>NUCLEOTIDE SEQUENCE</scope>
    <source>
        <tissue evidence="6">Whole organism</tissue>
    </source>
</reference>
<dbReference type="AlphaFoldDB" id="A0A336K9P6"/>
<dbReference type="Gene3D" id="1.10.1450.10">
    <property type="entry name" value="Tetraspanin"/>
    <property type="match status" value="1"/>
</dbReference>
<proteinExistence type="predicted"/>
<dbReference type="PANTHER" id="PTHR19282">
    <property type="entry name" value="TETRASPANIN"/>
    <property type="match status" value="1"/>
</dbReference>
<feature type="transmembrane region" description="Helical" evidence="5">
    <location>
        <begin position="170"/>
        <end position="192"/>
    </location>
</feature>
<evidence type="ECO:0000313" key="6">
    <source>
        <dbReference type="EMBL" id="SSX01369.1"/>
    </source>
</evidence>
<dbReference type="VEuPathDB" id="VectorBase:CSON005313"/>
<evidence type="ECO:0000256" key="4">
    <source>
        <dbReference type="ARBA" id="ARBA00023136"/>
    </source>
</evidence>
<evidence type="ECO:0000256" key="3">
    <source>
        <dbReference type="ARBA" id="ARBA00022989"/>
    </source>
</evidence>
<organism evidence="6">
    <name type="scientific">Culicoides sonorensis</name>
    <name type="common">Biting midge</name>
    <dbReference type="NCBI Taxonomy" id="179676"/>
    <lineage>
        <taxon>Eukaryota</taxon>
        <taxon>Metazoa</taxon>
        <taxon>Ecdysozoa</taxon>
        <taxon>Arthropoda</taxon>
        <taxon>Hexapoda</taxon>
        <taxon>Insecta</taxon>
        <taxon>Pterygota</taxon>
        <taxon>Neoptera</taxon>
        <taxon>Endopterygota</taxon>
        <taxon>Diptera</taxon>
        <taxon>Nematocera</taxon>
        <taxon>Chironomoidea</taxon>
        <taxon>Ceratopogonidae</taxon>
        <taxon>Ceratopogoninae</taxon>
        <taxon>Culicoides</taxon>
        <taxon>Monoculicoides</taxon>
    </lineage>
</organism>
<feature type="transmembrane region" description="Helical" evidence="5">
    <location>
        <begin position="204"/>
        <end position="224"/>
    </location>
</feature>
<dbReference type="InterPro" id="IPR018499">
    <property type="entry name" value="Tetraspanin/Peripherin"/>
</dbReference>
<feature type="transmembrane region" description="Helical" evidence="5">
    <location>
        <begin position="75"/>
        <end position="108"/>
    </location>
</feature>
<evidence type="ECO:0000256" key="1">
    <source>
        <dbReference type="ARBA" id="ARBA00004141"/>
    </source>
</evidence>
<sequence>ILIDWINLRLLSCHKHQKRTSKMKCCGAESQNFWSSLPKSCCETLIADTCTVVNSYKRGCISVTREFVMDYSNIIAYVVIGVAGVEYAFFLFCLIVLQVVIACLIFVYQDDFRKGFEKGIRELFDNSAANAEAIDTIQRTIGGIAFVAIGGIILAKAGDINTAFKDTNAYSVPIALIVLGSIIFIIAFFGCCGAVRESQCMTMTMGLGCGSSLIKIVLFIFNLLCV</sequence>
<dbReference type="Pfam" id="PF00335">
    <property type="entry name" value="Tetraspanin"/>
    <property type="match status" value="2"/>
</dbReference>
<reference evidence="7" key="2">
    <citation type="submission" date="2018-07" db="EMBL/GenBank/DDBJ databases">
        <authorList>
            <person name="Quirk P.G."/>
            <person name="Krulwich T.A."/>
        </authorList>
    </citation>
    <scope>NUCLEOTIDE SEQUENCE</scope>
</reference>
<dbReference type="EMBL" id="UFQS01000211">
    <property type="protein sequence ID" value="SSX01369.1"/>
    <property type="molecule type" value="Genomic_DNA"/>
</dbReference>
<comment type="subcellular location">
    <subcellularLocation>
        <location evidence="1">Membrane</location>
        <topology evidence="1">Multi-pass membrane protein</topology>
    </subcellularLocation>
</comment>
<evidence type="ECO:0000256" key="2">
    <source>
        <dbReference type="ARBA" id="ARBA00022692"/>
    </source>
</evidence>
<keyword evidence="2 5" id="KW-0812">Transmembrane</keyword>
<evidence type="ECO:0000256" key="5">
    <source>
        <dbReference type="SAM" id="Phobius"/>
    </source>
</evidence>
<gene>
    <name evidence="6" type="primary">CSON005313</name>
</gene>
<dbReference type="InterPro" id="IPR008952">
    <property type="entry name" value="Tetraspanin_EC2_sf"/>
</dbReference>
<evidence type="ECO:0000313" key="7">
    <source>
        <dbReference type="EMBL" id="SSX21749.1"/>
    </source>
</evidence>